<protein>
    <recommendedName>
        <fullName evidence="4">DUF676 domain-containing protein</fullName>
    </recommendedName>
</protein>
<feature type="compositionally biased region" description="Polar residues" evidence="1">
    <location>
        <begin position="1197"/>
        <end position="1210"/>
    </location>
</feature>
<dbReference type="Proteomes" id="UP001187682">
    <property type="component" value="Unassembled WGS sequence"/>
</dbReference>
<feature type="compositionally biased region" description="Polar residues" evidence="1">
    <location>
        <begin position="367"/>
        <end position="378"/>
    </location>
</feature>
<dbReference type="PANTHER" id="PTHR48187:SF2">
    <property type="entry name" value="LD21810P"/>
    <property type="match status" value="1"/>
</dbReference>
<dbReference type="InterPro" id="IPR029058">
    <property type="entry name" value="AB_hydrolase_fold"/>
</dbReference>
<feature type="region of interest" description="Disordered" evidence="1">
    <location>
        <begin position="934"/>
        <end position="967"/>
    </location>
</feature>
<dbReference type="SUPFAM" id="SSF52540">
    <property type="entry name" value="P-loop containing nucleoside triphosphate hydrolases"/>
    <property type="match status" value="1"/>
</dbReference>
<feature type="region of interest" description="Disordered" evidence="1">
    <location>
        <begin position="1318"/>
        <end position="1364"/>
    </location>
</feature>
<feature type="region of interest" description="Disordered" evidence="1">
    <location>
        <begin position="719"/>
        <end position="738"/>
    </location>
</feature>
<dbReference type="PANTHER" id="PTHR48187">
    <property type="entry name" value="LD21810P"/>
    <property type="match status" value="1"/>
</dbReference>
<dbReference type="Gene3D" id="3.40.50.300">
    <property type="entry name" value="P-loop containing nucleotide triphosphate hydrolases"/>
    <property type="match status" value="1"/>
</dbReference>
<evidence type="ECO:0008006" key="4">
    <source>
        <dbReference type="Google" id="ProtNLM"/>
    </source>
</evidence>
<organism evidence="2 3">
    <name type="scientific">Cephalotrichum gorgonifer</name>
    <dbReference type="NCBI Taxonomy" id="2041049"/>
    <lineage>
        <taxon>Eukaryota</taxon>
        <taxon>Fungi</taxon>
        <taxon>Dikarya</taxon>
        <taxon>Ascomycota</taxon>
        <taxon>Pezizomycotina</taxon>
        <taxon>Sordariomycetes</taxon>
        <taxon>Hypocreomycetidae</taxon>
        <taxon>Microascales</taxon>
        <taxon>Microascaceae</taxon>
        <taxon>Cephalotrichum</taxon>
    </lineage>
</organism>
<reference evidence="2" key="1">
    <citation type="submission" date="2018-03" db="EMBL/GenBank/DDBJ databases">
        <authorList>
            <person name="Guldener U."/>
        </authorList>
    </citation>
    <scope>NUCLEOTIDE SEQUENCE</scope>
</reference>
<feature type="compositionally biased region" description="Basic and acidic residues" evidence="1">
    <location>
        <begin position="1341"/>
        <end position="1354"/>
    </location>
</feature>
<accession>A0AAE8MXE2</accession>
<feature type="compositionally biased region" description="Low complexity" evidence="1">
    <location>
        <begin position="722"/>
        <end position="732"/>
    </location>
</feature>
<sequence>MEAMSLSSKLIKRFEATTVYSHPKATADIVFVHGLNGAPDRTWTASNGIFWPLQLLVPTLVDAPANIIVYGYNADVATWKKDMSPTDNFVYHHAQNLVMSLATHRRNANTTRNPIIWVCHSLGGVVAKRALLYSNDVRDPELDLWRSIYVSTYAMIFLGTPHTGSNLASWGRILQGMSGVVPKKVFDSEPVLLKTLKKENATLQEINVHFLDIYRRFKIHMVRENQKTDLKWTVDFVVDANSAGPQLPGVTYYSIEATHSTMCKFPTADAPGYSNVSSAILQWVLEAPDSIQTRWRVEEEERATRALNDVNEIVKHTGVPASLHTPLRLLAPSPQLGAAGDGGISASPPPSYASDTLPSRGDMESSLAGSQRSVSSMPQLEESRPKQLQPLVIHPHRIRPNAHFKGRQQELADLHRNLRDSSRRQIGTSAVLLQSIPGGGKSHLARQYVYLHGHDYRGGIYWIPSRSEQEMEEAFWKIAKSKTIREFEAVPWKRDLLDPRKLVKTVRKWFETFDDWLIVFDGILFDTPRATSFIPNAKNTSILYTSTNRAAHGDHKFDNPILLELGRLSQQDAQELLLEEMGKKEPFTPNDLTQAGQAVDLMDRLPLMIHVAGQHLKATREPLVKYIHSFKDRRKAGGLHAYKNVREELERRGAMEALNLMYILSFFAHTIPVEMFVLGIHALDNRTPIRAKDAAHRRSLNHTLTVLIQWALIGRNENDDGSSTSSSSSPPSVGLVSDTSDTLRLHSIIQEFFIDTMIESKEADFWFERAVAVFCHSYDSADLRIRQDPKIGLPDDYRRYSIHGKHLLQCLERLAKKHPGVSQLRSPLLERLGSISLGIEELTKTLSGTIMQGRSDMIPTSIFELTSSFSDSDSTKTSRETMRSFDERRDSISHVYYPDIVESPVIYHEPDVHLPQQIPYPPGDQFPIFIPRLPEDVNTDGGVQTPRQHSPKRIWGIPPDPSNHRTVKKLEERRYHDRAGSMRQVQGDHADARLNVNQKSVAGEISSPTVQLDSASEQSSDITARSQLLKISSSLSWRKKSAPSTAATSPFWSLLGKPFRKSPVISESSSAAKGSGDDATVTQPFVPIVSEDGTPLDAGDFLVSSPAGGLSPVTRQSSNESAAIHERLSRSDVVSGSLSHPAWDEEPRRGVSVPPRTQQGAAYISDEDLRSFPPDHPPRDSFSVDMPAWPESLRPTGYTSQPMSRQTSDNPARRSPDMTPRSLPLGSMMPRVRQRRPSNVETEPSPRLAQLESGPFQSWEERHVRGRSRHVTSFPASRRGRTLGVGKSDFVSSGLSIGEDAPLSGGILTGDGNLVAFGREGVDGDEEGDGTEDGGNGTGYAKERDGKARDEDLRGVGLGIMDGE</sequence>
<evidence type="ECO:0000256" key="1">
    <source>
        <dbReference type="SAM" id="MobiDB-lite"/>
    </source>
</evidence>
<dbReference type="EMBL" id="ONZQ02000005">
    <property type="protein sequence ID" value="SPO01370.1"/>
    <property type="molecule type" value="Genomic_DNA"/>
</dbReference>
<dbReference type="SUPFAM" id="SSF53474">
    <property type="entry name" value="alpha/beta-Hydrolases"/>
    <property type="match status" value="1"/>
</dbReference>
<gene>
    <name evidence="2" type="ORF">DNG_04046</name>
</gene>
<proteinExistence type="predicted"/>
<comment type="caution">
    <text evidence="2">The sequence shown here is derived from an EMBL/GenBank/DDBJ whole genome shotgun (WGS) entry which is preliminary data.</text>
</comment>
<evidence type="ECO:0000313" key="3">
    <source>
        <dbReference type="Proteomes" id="UP001187682"/>
    </source>
</evidence>
<dbReference type="Gene3D" id="3.40.50.1820">
    <property type="entry name" value="alpha/beta hydrolase"/>
    <property type="match status" value="1"/>
</dbReference>
<name>A0AAE8MXE2_9PEZI</name>
<evidence type="ECO:0000313" key="2">
    <source>
        <dbReference type="EMBL" id="SPO01370.1"/>
    </source>
</evidence>
<feature type="compositionally biased region" description="Acidic residues" evidence="1">
    <location>
        <begin position="1323"/>
        <end position="1332"/>
    </location>
</feature>
<dbReference type="InterPro" id="IPR027417">
    <property type="entry name" value="P-loop_NTPase"/>
</dbReference>
<feature type="region of interest" description="Disordered" evidence="1">
    <location>
        <begin position="1107"/>
        <end position="1252"/>
    </location>
</feature>
<feature type="region of interest" description="Disordered" evidence="1">
    <location>
        <begin position="332"/>
        <end position="386"/>
    </location>
</feature>
<keyword evidence="3" id="KW-1185">Reference proteome</keyword>